<proteinExistence type="predicted"/>
<reference evidence="3" key="1">
    <citation type="journal article" date="2013" name="BMC Genomics">
        <title>Genome and transcriptome sequencing of the halophilic fungus Wallemia ichthyophaga: haloadaptations present and absent.</title>
        <authorList>
            <person name="Zajc J."/>
            <person name="Liu Y."/>
            <person name="Dai W."/>
            <person name="Yang Z."/>
            <person name="Hu J."/>
            <person name="Gostincar C."/>
            <person name="Gunde-Cimerman N."/>
        </authorList>
    </citation>
    <scope>NUCLEOTIDE SEQUENCE [LARGE SCALE GENOMIC DNA]</scope>
    <source>
        <strain evidence="3">EXF-994 / CBS 113033</strain>
    </source>
</reference>
<keyword evidence="1" id="KW-0732">Signal</keyword>
<evidence type="ECO:0000256" key="1">
    <source>
        <dbReference type="SAM" id="SignalP"/>
    </source>
</evidence>
<accession>R9AI48</accession>
<name>R9AI48_WALI9</name>
<sequence length="55" mass="5718">MQIKLLSFTLAIFAAVTAAQPALKRAGTNGDFQFAGTKDTAANSGEFKGKDGNLL</sequence>
<feature type="signal peptide" evidence="1">
    <location>
        <begin position="1"/>
        <end position="19"/>
    </location>
</feature>
<dbReference type="EMBL" id="KE007229">
    <property type="protein sequence ID" value="EOR01775.1"/>
    <property type="molecule type" value="Genomic_DNA"/>
</dbReference>
<feature type="chain" id="PRO_5004480367" description="Pectate lyase" evidence="1">
    <location>
        <begin position="20"/>
        <end position="55"/>
    </location>
</feature>
<dbReference type="AlphaFoldDB" id="R9AI48"/>
<protein>
    <recommendedName>
        <fullName evidence="4">Pectate lyase</fullName>
    </recommendedName>
</protein>
<dbReference type="GeneID" id="20376963"/>
<dbReference type="RefSeq" id="XP_009267495.1">
    <property type="nucleotide sequence ID" value="XM_009269220.1"/>
</dbReference>
<dbReference type="HOGENOM" id="CLU_3034140_0_0_1"/>
<evidence type="ECO:0008006" key="4">
    <source>
        <dbReference type="Google" id="ProtNLM"/>
    </source>
</evidence>
<dbReference type="KEGG" id="wic:J056_004011"/>
<gene>
    <name evidence="2" type="ORF">J056_004011</name>
</gene>
<keyword evidence="3" id="KW-1185">Reference proteome</keyword>
<organism evidence="2 3">
    <name type="scientific">Wallemia ichthyophaga (strain EXF-994 / CBS 113033)</name>
    <dbReference type="NCBI Taxonomy" id="1299270"/>
    <lineage>
        <taxon>Eukaryota</taxon>
        <taxon>Fungi</taxon>
        <taxon>Dikarya</taxon>
        <taxon>Basidiomycota</taxon>
        <taxon>Wallemiomycotina</taxon>
        <taxon>Wallemiomycetes</taxon>
        <taxon>Wallemiales</taxon>
        <taxon>Wallemiaceae</taxon>
        <taxon>Wallemia</taxon>
    </lineage>
</organism>
<evidence type="ECO:0000313" key="2">
    <source>
        <dbReference type="EMBL" id="EOR01775.1"/>
    </source>
</evidence>
<dbReference type="Proteomes" id="UP000014064">
    <property type="component" value="Unassembled WGS sequence"/>
</dbReference>
<evidence type="ECO:0000313" key="3">
    <source>
        <dbReference type="Proteomes" id="UP000014064"/>
    </source>
</evidence>